<proteinExistence type="inferred from homology"/>
<evidence type="ECO:0000256" key="2">
    <source>
        <dbReference type="ARBA" id="ARBA00006763"/>
    </source>
</evidence>
<dbReference type="GO" id="GO:0008714">
    <property type="term" value="F:AMP nucleosidase activity"/>
    <property type="evidence" value="ECO:0007669"/>
    <property type="project" value="UniProtKB-EC"/>
</dbReference>
<keyword evidence="6" id="KW-1185">Reference proteome</keyword>
<evidence type="ECO:0000256" key="4">
    <source>
        <dbReference type="ARBA" id="ARBA00031983"/>
    </source>
</evidence>
<dbReference type="OrthoDB" id="9801098at2"/>
<dbReference type="PANTHER" id="PTHR31223">
    <property type="entry name" value="LOG FAMILY PROTEIN YJL055W"/>
    <property type="match status" value="1"/>
</dbReference>
<evidence type="ECO:0000256" key="3">
    <source>
        <dbReference type="ARBA" id="ARBA00011985"/>
    </source>
</evidence>
<dbReference type="InterPro" id="IPR031100">
    <property type="entry name" value="LOG_fam"/>
</dbReference>
<dbReference type="GO" id="GO:0005829">
    <property type="term" value="C:cytosol"/>
    <property type="evidence" value="ECO:0007669"/>
    <property type="project" value="TreeGrafter"/>
</dbReference>
<dbReference type="AlphaFoldDB" id="A0A5R8KIW2"/>
<name>A0A5R8KIW2_9BACT</name>
<reference evidence="5 6" key="1">
    <citation type="submission" date="2019-05" db="EMBL/GenBank/DDBJ databases">
        <title>Verrucobacter flavum gen. nov., sp. nov. a new member of the family Verrucomicrobiaceae.</title>
        <authorList>
            <person name="Szuroczki S."/>
            <person name="Abbaszade G."/>
            <person name="Szabo A."/>
            <person name="Felfoldi T."/>
            <person name="Schumann P."/>
            <person name="Boka K."/>
            <person name="Keki Z."/>
            <person name="Toumi M."/>
            <person name="Toth E."/>
        </authorList>
    </citation>
    <scope>NUCLEOTIDE SEQUENCE [LARGE SCALE GENOMIC DNA]</scope>
    <source>
        <strain evidence="5 6">MG-N-17</strain>
    </source>
</reference>
<dbReference type="PANTHER" id="PTHR31223:SF70">
    <property type="entry name" value="LOG FAMILY PROTEIN YJL055W"/>
    <property type="match status" value="1"/>
</dbReference>
<dbReference type="Gene3D" id="3.40.50.450">
    <property type="match status" value="2"/>
</dbReference>
<evidence type="ECO:0000256" key="1">
    <source>
        <dbReference type="ARBA" id="ARBA00000274"/>
    </source>
</evidence>
<accession>A0A5R8KIW2</accession>
<dbReference type="EMBL" id="VAUV01000002">
    <property type="protein sequence ID" value="TLD72268.1"/>
    <property type="molecule type" value="Genomic_DNA"/>
</dbReference>
<dbReference type="SUPFAM" id="SSF102405">
    <property type="entry name" value="MCP/YpsA-like"/>
    <property type="match status" value="2"/>
</dbReference>
<protein>
    <recommendedName>
        <fullName evidence="4">AMP nucleosidase</fullName>
        <ecNumber evidence="3">3.2.2.4</ecNumber>
    </recommendedName>
    <alternativeName>
        <fullName evidence="4">AMP nucleosidase</fullName>
    </alternativeName>
</protein>
<organism evidence="5 6">
    <name type="scientific">Phragmitibacter flavus</name>
    <dbReference type="NCBI Taxonomy" id="2576071"/>
    <lineage>
        <taxon>Bacteria</taxon>
        <taxon>Pseudomonadati</taxon>
        <taxon>Verrucomicrobiota</taxon>
        <taxon>Verrucomicrobiia</taxon>
        <taxon>Verrucomicrobiales</taxon>
        <taxon>Verrucomicrobiaceae</taxon>
        <taxon>Phragmitibacter</taxon>
    </lineage>
</organism>
<dbReference type="Proteomes" id="UP000306196">
    <property type="component" value="Unassembled WGS sequence"/>
</dbReference>
<dbReference type="EC" id="3.2.2.4" evidence="3"/>
<dbReference type="GO" id="GO:0009691">
    <property type="term" value="P:cytokinin biosynthetic process"/>
    <property type="evidence" value="ECO:0007669"/>
    <property type="project" value="TreeGrafter"/>
</dbReference>
<comment type="caution">
    <text evidence="5">The sequence shown here is derived from an EMBL/GenBank/DDBJ whole genome shotgun (WGS) entry which is preliminary data.</text>
</comment>
<evidence type="ECO:0000313" key="5">
    <source>
        <dbReference type="EMBL" id="TLD72268.1"/>
    </source>
</evidence>
<evidence type="ECO:0000313" key="6">
    <source>
        <dbReference type="Proteomes" id="UP000306196"/>
    </source>
</evidence>
<comment type="similarity">
    <text evidence="2">Belongs to the LOG family.</text>
</comment>
<comment type="catalytic activity">
    <reaction evidence="1">
        <text>AMP + H2O = D-ribose 5-phosphate + adenine</text>
        <dbReference type="Rhea" id="RHEA:20129"/>
        <dbReference type="ChEBI" id="CHEBI:15377"/>
        <dbReference type="ChEBI" id="CHEBI:16708"/>
        <dbReference type="ChEBI" id="CHEBI:78346"/>
        <dbReference type="ChEBI" id="CHEBI:456215"/>
        <dbReference type="EC" id="3.2.2.4"/>
    </reaction>
</comment>
<sequence length="385" mass="41737">MPHPMPLHQSSSAFRHGRCLGSVSERNIMSKVRLSGTVLGAEDPGRASRARLLYLLFAGGWDIYNSNGDQRITLSNIERKIIESDAFVFTPGATLEDMFKAISIFVGFQTLDRNLSGKPTVILNGDFSWDPLFAVLAHLRKMGTIKQDYRDFLLTVESPEAVLETLEIVKSQGIPDVGRHKIGESQAGTFETPIPDDYIGNACVFCSATLEDPLYLADGEALGRLLAENKIGCVSGAGKSGIMGAVVKGSVEAGGWTGGSNVPHIIELEGLPDGLSSFWLRPDIYTRMEVMIENSNAFVIFPGGAGTVQELLALMIFKHQKNPLMLGKPVVIFNRASSNGLRFWDPLIELLGTMSQPGDFVVANTLEEILPAIQTGMRNPDALAA</sequence>
<dbReference type="Pfam" id="PF03641">
    <property type="entry name" value="Lysine_decarbox"/>
    <property type="match status" value="1"/>
</dbReference>
<gene>
    <name evidence="5" type="ORF">FEM03_02620</name>
</gene>